<gene>
    <name evidence="1" type="ORF">DUI87_16171</name>
</gene>
<reference evidence="1 2" key="1">
    <citation type="submission" date="2018-07" db="EMBL/GenBank/DDBJ databases">
        <title>A high quality draft genome assembly of the barn swallow (H. rustica rustica).</title>
        <authorList>
            <person name="Formenti G."/>
            <person name="Chiara M."/>
            <person name="Poveda L."/>
            <person name="Francoijs K.-J."/>
            <person name="Bonisoli-Alquati A."/>
            <person name="Canova L."/>
            <person name="Gianfranceschi L."/>
            <person name="Horner D.S."/>
            <person name="Saino N."/>
        </authorList>
    </citation>
    <scope>NUCLEOTIDE SEQUENCE [LARGE SCALE GENOMIC DNA]</scope>
    <source>
        <strain evidence="1">Chelidonia</strain>
        <tissue evidence="1">Blood</tissue>
    </source>
</reference>
<name>A0A3M0KHS6_HIRRU</name>
<evidence type="ECO:0000313" key="2">
    <source>
        <dbReference type="Proteomes" id="UP000269221"/>
    </source>
</evidence>
<dbReference type="STRING" id="333673.A0A3M0KHS6"/>
<dbReference type="OrthoDB" id="276744at2759"/>
<dbReference type="EMBL" id="QRBI01000120">
    <property type="protein sequence ID" value="RMC06727.1"/>
    <property type="molecule type" value="Genomic_DNA"/>
</dbReference>
<dbReference type="Proteomes" id="UP000269221">
    <property type="component" value="Unassembled WGS sequence"/>
</dbReference>
<keyword evidence="2" id="KW-1185">Reference proteome</keyword>
<sequence>MALCQEQCGHQDQGRNCPPVLGTDEATLESCVQLRAPHYKKDTEVLGLVQRRPAELVKCLEHKSYEEQLRELGVFSLEKRSQCDDLATLYNHPKRSL</sequence>
<accession>A0A3M0KHS6</accession>
<organism evidence="1 2">
    <name type="scientific">Hirundo rustica rustica</name>
    <dbReference type="NCBI Taxonomy" id="333673"/>
    <lineage>
        <taxon>Eukaryota</taxon>
        <taxon>Metazoa</taxon>
        <taxon>Chordata</taxon>
        <taxon>Craniata</taxon>
        <taxon>Vertebrata</taxon>
        <taxon>Euteleostomi</taxon>
        <taxon>Archelosauria</taxon>
        <taxon>Archosauria</taxon>
        <taxon>Dinosauria</taxon>
        <taxon>Saurischia</taxon>
        <taxon>Theropoda</taxon>
        <taxon>Coelurosauria</taxon>
        <taxon>Aves</taxon>
        <taxon>Neognathae</taxon>
        <taxon>Neoaves</taxon>
        <taxon>Telluraves</taxon>
        <taxon>Australaves</taxon>
        <taxon>Passeriformes</taxon>
        <taxon>Sylvioidea</taxon>
        <taxon>Hirundinidae</taxon>
        <taxon>Hirundo</taxon>
    </lineage>
</organism>
<evidence type="ECO:0000313" key="1">
    <source>
        <dbReference type="EMBL" id="RMC06727.1"/>
    </source>
</evidence>
<proteinExistence type="predicted"/>
<protein>
    <submittedName>
        <fullName evidence="1">Uncharacterized protein</fullName>
    </submittedName>
</protein>
<comment type="caution">
    <text evidence="1">The sequence shown here is derived from an EMBL/GenBank/DDBJ whole genome shotgun (WGS) entry which is preliminary data.</text>
</comment>
<dbReference type="AlphaFoldDB" id="A0A3M0KHS6"/>